<dbReference type="SUPFAM" id="SSF54928">
    <property type="entry name" value="RNA-binding domain, RBD"/>
    <property type="match status" value="1"/>
</dbReference>
<keyword evidence="2" id="KW-1185">Reference proteome</keyword>
<dbReference type="InterPro" id="IPR012677">
    <property type="entry name" value="Nucleotide-bd_a/b_plait_sf"/>
</dbReference>
<evidence type="ECO:0000313" key="1">
    <source>
        <dbReference type="EMBL" id="KAK8739578.1"/>
    </source>
</evidence>
<dbReference type="Gene3D" id="3.30.70.330">
    <property type="match status" value="1"/>
</dbReference>
<name>A0AAW0XHW2_CHEQU</name>
<dbReference type="EMBL" id="JARKIK010000036">
    <property type="protein sequence ID" value="KAK8739580.1"/>
    <property type="molecule type" value="Genomic_DNA"/>
</dbReference>
<reference evidence="1" key="2">
    <citation type="submission" date="2024-01" db="EMBL/GenBank/DDBJ databases">
        <authorList>
            <person name="He J."/>
            <person name="Wang M."/>
            <person name="Zheng J."/>
            <person name="Liu Z."/>
        </authorList>
    </citation>
    <scope>NUCLEOTIDE SEQUENCE</scope>
    <source>
        <strain evidence="1">ZL_2023a</strain>
        <tissue evidence="1">Muscle</tissue>
    </source>
</reference>
<dbReference type="EMBL" id="JARKIK010000036">
    <property type="protein sequence ID" value="KAK8739578.1"/>
    <property type="molecule type" value="Genomic_DNA"/>
</dbReference>
<proteinExistence type="predicted"/>
<gene>
    <name evidence="1" type="ORF">OTU49_003413</name>
</gene>
<dbReference type="InterPro" id="IPR035979">
    <property type="entry name" value="RBD_domain_sf"/>
</dbReference>
<dbReference type="GO" id="GO:0003676">
    <property type="term" value="F:nucleic acid binding"/>
    <property type="evidence" value="ECO:0007669"/>
    <property type="project" value="InterPro"/>
</dbReference>
<accession>A0AAW0XHW2</accession>
<reference evidence="1 2" key="1">
    <citation type="journal article" date="2024" name="BMC Genomics">
        <title>Genome assembly of redclaw crayfish (Cherax quadricarinatus) provides insights into its immune adaptation and hypoxia tolerance.</title>
        <authorList>
            <person name="Liu Z."/>
            <person name="Zheng J."/>
            <person name="Li H."/>
            <person name="Fang K."/>
            <person name="Wang S."/>
            <person name="He J."/>
            <person name="Zhou D."/>
            <person name="Weng S."/>
            <person name="Chi M."/>
            <person name="Gu Z."/>
            <person name="He J."/>
            <person name="Li F."/>
            <person name="Wang M."/>
        </authorList>
    </citation>
    <scope>NUCLEOTIDE SEQUENCE [LARGE SCALE GENOMIC DNA]</scope>
    <source>
        <strain evidence="1">ZL_2023a</strain>
    </source>
</reference>
<dbReference type="Proteomes" id="UP001445076">
    <property type="component" value="Unassembled WGS sequence"/>
</dbReference>
<protein>
    <recommendedName>
        <fullName evidence="3">RRM domain-containing protein</fullName>
    </recommendedName>
</protein>
<organism evidence="1 2">
    <name type="scientific">Cherax quadricarinatus</name>
    <name type="common">Australian red claw crayfish</name>
    <dbReference type="NCBI Taxonomy" id="27406"/>
    <lineage>
        <taxon>Eukaryota</taxon>
        <taxon>Metazoa</taxon>
        <taxon>Ecdysozoa</taxon>
        <taxon>Arthropoda</taxon>
        <taxon>Crustacea</taxon>
        <taxon>Multicrustacea</taxon>
        <taxon>Malacostraca</taxon>
        <taxon>Eumalacostraca</taxon>
        <taxon>Eucarida</taxon>
        <taxon>Decapoda</taxon>
        <taxon>Pleocyemata</taxon>
        <taxon>Astacidea</taxon>
        <taxon>Parastacoidea</taxon>
        <taxon>Parastacidae</taxon>
        <taxon>Cherax</taxon>
    </lineage>
</organism>
<evidence type="ECO:0008006" key="3">
    <source>
        <dbReference type="Google" id="ProtNLM"/>
    </source>
</evidence>
<evidence type="ECO:0000313" key="2">
    <source>
        <dbReference type="Proteomes" id="UP001445076"/>
    </source>
</evidence>
<dbReference type="AlphaFoldDB" id="A0AAW0XHW2"/>
<dbReference type="EMBL" id="JARKIK010000036">
    <property type="protein sequence ID" value="KAK8739582.1"/>
    <property type="molecule type" value="Genomic_DNA"/>
</dbReference>
<comment type="caution">
    <text evidence="1">The sequence shown here is derived from an EMBL/GenBank/DDBJ whole genome shotgun (WGS) entry which is preliminary data.</text>
</comment>
<sequence>MEHSKREMCKAQRKIKRCINILQSDMPDICIRQTPTKHILIGNAGLTTNADESSLVELITAVGCGLEALTLIPGKQYSFASFSSPEQAQTVFQAAHGRLDVRGSASPVYMSYVNKVPSDPSPIQFKFPPGLMVLEDFISAEEEIQLMQLIDWGDSPFSIPEGHTAVPRTSILFTVLRVVSCCSLV</sequence>